<dbReference type="Gene3D" id="1.10.101.10">
    <property type="entry name" value="PGBD-like superfamily/PGBD"/>
    <property type="match status" value="1"/>
</dbReference>
<dbReference type="PROSITE" id="PS51935">
    <property type="entry name" value="NLPC_P60"/>
    <property type="match status" value="1"/>
</dbReference>
<evidence type="ECO:0000256" key="3">
    <source>
        <dbReference type="ARBA" id="ARBA00022801"/>
    </source>
</evidence>
<dbReference type="AlphaFoldDB" id="A0A1G6HV83"/>
<dbReference type="PANTHER" id="PTHR47053:SF1">
    <property type="entry name" value="MUREIN DD-ENDOPEPTIDASE MEPH-RELATED"/>
    <property type="match status" value="1"/>
</dbReference>
<keyword evidence="5" id="KW-0732">Signal</keyword>
<evidence type="ECO:0000256" key="4">
    <source>
        <dbReference type="ARBA" id="ARBA00022807"/>
    </source>
</evidence>
<dbReference type="RefSeq" id="WP_090775310.1">
    <property type="nucleotide sequence ID" value="NZ_FMYM01000004.1"/>
</dbReference>
<dbReference type="PANTHER" id="PTHR47053">
    <property type="entry name" value="MUREIN DD-ENDOPEPTIDASE MEPH-RELATED"/>
    <property type="match status" value="1"/>
</dbReference>
<dbReference type="Proteomes" id="UP000242662">
    <property type="component" value="Unassembled WGS sequence"/>
</dbReference>
<dbReference type="OrthoDB" id="9813368at2"/>
<dbReference type="SUPFAM" id="SSF47090">
    <property type="entry name" value="PGBD-like"/>
    <property type="match status" value="1"/>
</dbReference>
<feature type="signal peptide" evidence="5">
    <location>
        <begin position="1"/>
        <end position="40"/>
    </location>
</feature>
<keyword evidence="4" id="KW-0788">Thiol protease</keyword>
<keyword evidence="8" id="KW-1185">Reference proteome</keyword>
<dbReference type="InterPro" id="IPR036366">
    <property type="entry name" value="PGBDSf"/>
</dbReference>
<evidence type="ECO:0000256" key="5">
    <source>
        <dbReference type="SAM" id="SignalP"/>
    </source>
</evidence>
<sequence length="274" mass="29064">MKNIQTRTTSLTWKQWVLRSAATVGLATTALFALNGEASASVDMTKVNETSPQTTTTEASTPVTVKTVRLGDRNDVVKQVQEKVGTNVDGIFGPKTEDAVKDFQAANQLQVDGIVGPKTMQALGIATPTTATTQTTSTNETAKPIQTAAPASNATHSSLIDVALDQLGAPYSWGGQSPQTGFDCSGFIHYVFGTQGIQLPRSAQGLYDMASPTSSPNVGDLVFFTNTYETDAYITHAGIYIGNNSFIHAASSGVEQSNLNNTYWQQHYVGSGSL</sequence>
<dbReference type="GO" id="GO:0008234">
    <property type="term" value="F:cysteine-type peptidase activity"/>
    <property type="evidence" value="ECO:0007669"/>
    <property type="project" value="UniProtKB-KW"/>
</dbReference>
<keyword evidence="3 7" id="KW-0378">Hydrolase</keyword>
<gene>
    <name evidence="7" type="ORF">SAMN05421737_104196</name>
</gene>
<evidence type="ECO:0000313" key="7">
    <source>
        <dbReference type="EMBL" id="SDB98152.1"/>
    </source>
</evidence>
<dbReference type="EMBL" id="FMYM01000004">
    <property type="protein sequence ID" value="SDB98152.1"/>
    <property type="molecule type" value="Genomic_DNA"/>
</dbReference>
<dbReference type="InterPro" id="IPR038765">
    <property type="entry name" value="Papain-like_cys_pep_sf"/>
</dbReference>
<feature type="domain" description="NlpC/P60" evidence="6">
    <location>
        <begin position="153"/>
        <end position="274"/>
    </location>
</feature>
<dbReference type="STRING" id="1464122.SAMN05421737_104196"/>
<reference evidence="8" key="1">
    <citation type="submission" date="2016-09" db="EMBL/GenBank/DDBJ databases">
        <authorList>
            <person name="Varghese N."/>
            <person name="Submissions S."/>
        </authorList>
    </citation>
    <scope>NUCLEOTIDE SEQUENCE [LARGE SCALE GENOMIC DNA]</scope>
    <source>
        <strain evidence="8">25nlg</strain>
    </source>
</reference>
<keyword evidence="2" id="KW-0645">Protease</keyword>
<protein>
    <submittedName>
        <fullName evidence="7">Cell wall-associated hydrolase, NlpC family</fullName>
    </submittedName>
</protein>
<feature type="chain" id="PRO_5017346314" evidence="5">
    <location>
        <begin position="41"/>
        <end position="274"/>
    </location>
</feature>
<organism evidence="7 8">
    <name type="scientific">Shouchella lonarensis</name>
    <dbReference type="NCBI Taxonomy" id="1464122"/>
    <lineage>
        <taxon>Bacteria</taxon>
        <taxon>Bacillati</taxon>
        <taxon>Bacillota</taxon>
        <taxon>Bacilli</taxon>
        <taxon>Bacillales</taxon>
        <taxon>Bacillaceae</taxon>
        <taxon>Shouchella</taxon>
    </lineage>
</organism>
<dbReference type="Pfam" id="PF01471">
    <property type="entry name" value="PG_binding_1"/>
    <property type="match status" value="1"/>
</dbReference>
<evidence type="ECO:0000256" key="2">
    <source>
        <dbReference type="ARBA" id="ARBA00022670"/>
    </source>
</evidence>
<dbReference type="Gene3D" id="3.90.1720.10">
    <property type="entry name" value="endopeptidase domain like (from Nostoc punctiforme)"/>
    <property type="match status" value="1"/>
</dbReference>
<evidence type="ECO:0000313" key="8">
    <source>
        <dbReference type="Proteomes" id="UP000242662"/>
    </source>
</evidence>
<evidence type="ECO:0000259" key="6">
    <source>
        <dbReference type="PROSITE" id="PS51935"/>
    </source>
</evidence>
<dbReference type="InterPro" id="IPR002477">
    <property type="entry name" value="Peptidoglycan-bd-like"/>
</dbReference>
<dbReference type="InterPro" id="IPR000064">
    <property type="entry name" value="NLP_P60_dom"/>
</dbReference>
<dbReference type="InterPro" id="IPR051202">
    <property type="entry name" value="Peptidase_C40"/>
</dbReference>
<dbReference type="InterPro" id="IPR036365">
    <property type="entry name" value="PGBD-like_sf"/>
</dbReference>
<accession>A0A1G6HV83</accession>
<proteinExistence type="inferred from homology"/>
<name>A0A1G6HV83_9BACI</name>
<evidence type="ECO:0000256" key="1">
    <source>
        <dbReference type="ARBA" id="ARBA00007074"/>
    </source>
</evidence>
<comment type="similarity">
    <text evidence="1">Belongs to the peptidase C40 family.</text>
</comment>
<dbReference type="SUPFAM" id="SSF54001">
    <property type="entry name" value="Cysteine proteinases"/>
    <property type="match status" value="1"/>
</dbReference>
<dbReference type="Pfam" id="PF00877">
    <property type="entry name" value="NLPC_P60"/>
    <property type="match status" value="1"/>
</dbReference>
<dbReference type="GO" id="GO:0006508">
    <property type="term" value="P:proteolysis"/>
    <property type="evidence" value="ECO:0007669"/>
    <property type="project" value="UniProtKB-KW"/>
</dbReference>